<name>A0A1G7CRH1_9BURK</name>
<dbReference type="RefSeq" id="WP_092006171.1">
    <property type="nucleotide sequence ID" value="NZ_FMYQ01000047.1"/>
</dbReference>
<proteinExistence type="predicted"/>
<gene>
    <name evidence="1" type="ORF">SAMN05421548_14730</name>
</gene>
<dbReference type="STRING" id="416944.SAMN05421548_14730"/>
<keyword evidence="2" id="KW-1185">Reference proteome</keyword>
<dbReference type="OrthoDB" id="8657139at2"/>
<dbReference type="Proteomes" id="UP000198908">
    <property type="component" value="Unassembled WGS sequence"/>
</dbReference>
<dbReference type="AlphaFoldDB" id="A0A1G7CRH1"/>
<sequence length="94" mass="10253">MTTKTVYQTDRAGLFQCEVDADESPLEPGVFLLPARAVEPAPPASWPDDKWPRWNGVAWELINKPTTNDQASEAAKKLAAFLAANPEVAELVGM</sequence>
<organism evidence="1 2">
    <name type="scientific">Paraburkholderia lycopersici</name>
    <dbReference type="NCBI Taxonomy" id="416944"/>
    <lineage>
        <taxon>Bacteria</taxon>
        <taxon>Pseudomonadati</taxon>
        <taxon>Pseudomonadota</taxon>
        <taxon>Betaproteobacteria</taxon>
        <taxon>Burkholderiales</taxon>
        <taxon>Burkholderiaceae</taxon>
        <taxon>Paraburkholderia</taxon>
    </lineage>
</organism>
<evidence type="ECO:0000313" key="2">
    <source>
        <dbReference type="Proteomes" id="UP000198908"/>
    </source>
</evidence>
<accession>A0A1G7CRH1</accession>
<protein>
    <recommendedName>
        <fullName evidence="3">Phage tail protein</fullName>
    </recommendedName>
</protein>
<reference evidence="2" key="1">
    <citation type="submission" date="2016-09" db="EMBL/GenBank/DDBJ databases">
        <authorList>
            <person name="Varghese N."/>
            <person name="Submissions S."/>
        </authorList>
    </citation>
    <scope>NUCLEOTIDE SEQUENCE [LARGE SCALE GENOMIC DNA]</scope>
    <source>
        <strain evidence="2">TNe-862</strain>
    </source>
</reference>
<dbReference type="EMBL" id="FMYQ01000047">
    <property type="protein sequence ID" value="SDE41833.1"/>
    <property type="molecule type" value="Genomic_DNA"/>
</dbReference>
<evidence type="ECO:0008006" key="3">
    <source>
        <dbReference type="Google" id="ProtNLM"/>
    </source>
</evidence>
<evidence type="ECO:0000313" key="1">
    <source>
        <dbReference type="EMBL" id="SDE41833.1"/>
    </source>
</evidence>